<keyword evidence="6 13" id="KW-1133">Transmembrane helix</keyword>
<dbReference type="FunFam" id="1.20.1250.20:FF:000003">
    <property type="entry name" value="Solute carrier family 17 member 3"/>
    <property type="match status" value="1"/>
</dbReference>
<dbReference type="GO" id="GO:0015293">
    <property type="term" value="F:symporter activity"/>
    <property type="evidence" value="ECO:0007669"/>
    <property type="project" value="UniProtKB-KW"/>
</dbReference>
<evidence type="ECO:0000256" key="6">
    <source>
        <dbReference type="ARBA" id="ARBA00022989"/>
    </source>
</evidence>
<gene>
    <name evidence="16" type="primary">LOC107228013</name>
</gene>
<feature type="transmembrane region" description="Helical" evidence="13">
    <location>
        <begin position="41"/>
        <end position="65"/>
    </location>
</feature>
<dbReference type="PANTHER" id="PTHR11662">
    <property type="entry name" value="SOLUTE CARRIER FAMILY 17"/>
    <property type="match status" value="1"/>
</dbReference>
<dbReference type="Proteomes" id="UP000829291">
    <property type="component" value="Chromosome 5"/>
</dbReference>
<feature type="transmembrane region" description="Helical" evidence="13">
    <location>
        <begin position="352"/>
        <end position="368"/>
    </location>
</feature>
<protein>
    <recommendedName>
        <fullName evidence="11">Putative inorganic phosphate cotransporter</fullName>
    </recommendedName>
</protein>
<keyword evidence="15" id="KW-1185">Reference proteome</keyword>
<evidence type="ECO:0000256" key="5">
    <source>
        <dbReference type="ARBA" id="ARBA00022847"/>
    </source>
</evidence>
<dbReference type="GeneID" id="107228013"/>
<dbReference type="InterPro" id="IPR020846">
    <property type="entry name" value="MFS_dom"/>
</dbReference>
<evidence type="ECO:0000313" key="16">
    <source>
        <dbReference type="RefSeq" id="XP_015524839.1"/>
    </source>
</evidence>
<proteinExistence type="inferred from homology"/>
<evidence type="ECO:0000256" key="11">
    <source>
        <dbReference type="ARBA" id="ARBA00068450"/>
    </source>
</evidence>
<dbReference type="OrthoDB" id="2985014at2759"/>
<feature type="transmembrane region" description="Helical" evidence="13">
    <location>
        <begin position="117"/>
        <end position="135"/>
    </location>
</feature>
<keyword evidence="8 13" id="KW-0472">Membrane</keyword>
<feature type="transmembrane region" description="Helical" evidence="13">
    <location>
        <begin position="444"/>
        <end position="462"/>
    </location>
</feature>
<dbReference type="GO" id="GO:0006814">
    <property type="term" value="P:sodium ion transport"/>
    <property type="evidence" value="ECO:0007669"/>
    <property type="project" value="UniProtKB-KW"/>
</dbReference>
<dbReference type="InterPro" id="IPR036259">
    <property type="entry name" value="MFS_trans_sf"/>
</dbReference>
<evidence type="ECO:0000256" key="9">
    <source>
        <dbReference type="ARBA" id="ARBA00023201"/>
    </source>
</evidence>
<evidence type="ECO:0000256" key="10">
    <source>
        <dbReference type="ARBA" id="ARBA00054632"/>
    </source>
</evidence>
<sequence>MAPQATALSTAPPASGEDGTVKSKTQGVKPSATFGSRHFQALLMFLGLSCGYTVRVNMSVAIVAMTSDEDTPTNGNFDTYNWEPSVQSLILSSFFWGYVLIQVPAGLIAQRFGARKLLAIAVFICGGISLLIPAAARYGGWIFVCFCRVLMGLCQGCVLPSLHTLLSKWAPPEERGRLGSFVYAGHQFGTLVALPISGFLAGSSAGWPSVFYLWGTVTIAWSIWWFFYGADSPANHPSISSEERQYIELSLRTSDCQDQVLSTPWKAIFTSQPMWALLVVHCAQTWGFWMLLTEIPTYLHAILDFNIKENGLISALPYLVMWILSFPTSYISDWTLKRGWVSTGKSRKICNTIGHWIPAIALIALGYVDKSQTVLAVAILVIAVAFNVGTLCGYQVNHMDLSPNFAGTLMGMTNGTANIFAILAPLITGFIVTNPHEVAQWRTVFFISSGFYFLGNLFFMLFGSGDIQWWNEPSRTDSIPNRKMSEKCDQISPASYRKANDSLQLEKISHKERY</sequence>
<dbReference type="RefSeq" id="XP_015524839.1">
    <property type="nucleotide sequence ID" value="XM_015669353.2"/>
</dbReference>
<evidence type="ECO:0000256" key="4">
    <source>
        <dbReference type="ARBA" id="ARBA00022692"/>
    </source>
</evidence>
<feature type="transmembrane region" description="Helical" evidence="13">
    <location>
        <begin position="85"/>
        <end position="105"/>
    </location>
</feature>
<feature type="transmembrane region" description="Helical" evidence="13">
    <location>
        <begin position="374"/>
        <end position="394"/>
    </location>
</feature>
<evidence type="ECO:0000259" key="14">
    <source>
        <dbReference type="PROSITE" id="PS50850"/>
    </source>
</evidence>
<comment type="subcellular location">
    <subcellularLocation>
        <location evidence="1">Membrane</location>
        <topology evidence="1">Multi-pass membrane protein</topology>
    </subcellularLocation>
</comment>
<evidence type="ECO:0000313" key="15">
    <source>
        <dbReference type="Proteomes" id="UP000829291"/>
    </source>
</evidence>
<keyword evidence="3" id="KW-0813">Transport</keyword>
<dbReference type="InterPro" id="IPR011701">
    <property type="entry name" value="MFS"/>
</dbReference>
<feature type="transmembrane region" description="Helical" evidence="13">
    <location>
        <begin position="312"/>
        <end position="331"/>
    </location>
</feature>
<evidence type="ECO:0000256" key="8">
    <source>
        <dbReference type="ARBA" id="ARBA00023136"/>
    </source>
</evidence>
<evidence type="ECO:0000256" key="13">
    <source>
        <dbReference type="SAM" id="Phobius"/>
    </source>
</evidence>
<keyword evidence="4 13" id="KW-0812">Transmembrane</keyword>
<dbReference type="SUPFAM" id="SSF103473">
    <property type="entry name" value="MFS general substrate transporter"/>
    <property type="match status" value="1"/>
</dbReference>
<dbReference type="GO" id="GO:0006820">
    <property type="term" value="P:monoatomic anion transport"/>
    <property type="evidence" value="ECO:0007669"/>
    <property type="project" value="TreeGrafter"/>
</dbReference>
<comment type="similarity">
    <text evidence="2">Belongs to the major facilitator superfamily. Sodium/anion cotransporter family.</text>
</comment>
<feature type="domain" description="Major facilitator superfamily (MFS) profile" evidence="14">
    <location>
        <begin position="39"/>
        <end position="467"/>
    </location>
</feature>
<keyword evidence="7" id="KW-0915">Sodium</keyword>
<evidence type="ECO:0000256" key="12">
    <source>
        <dbReference type="SAM" id="MobiDB-lite"/>
    </source>
</evidence>
<keyword evidence="5" id="KW-0769">Symport</keyword>
<feature type="transmembrane region" description="Helical" evidence="13">
    <location>
        <begin position="211"/>
        <end position="230"/>
    </location>
</feature>
<dbReference type="PROSITE" id="PS50850">
    <property type="entry name" value="MFS"/>
    <property type="match status" value="1"/>
</dbReference>
<dbReference type="InterPro" id="IPR050382">
    <property type="entry name" value="MFS_Na/Anion_cotransporter"/>
</dbReference>
<dbReference type="Gene3D" id="1.20.1250.20">
    <property type="entry name" value="MFS general substrate transporter like domains"/>
    <property type="match status" value="2"/>
</dbReference>
<dbReference type="PANTHER" id="PTHR11662:SF280">
    <property type="entry name" value="FI21844P1-RELATED"/>
    <property type="match status" value="1"/>
</dbReference>
<accession>A0A6J0CFP9</accession>
<keyword evidence="9" id="KW-0739">Sodium transport</keyword>
<evidence type="ECO:0000256" key="2">
    <source>
        <dbReference type="ARBA" id="ARBA00008586"/>
    </source>
</evidence>
<feature type="transmembrane region" description="Helical" evidence="13">
    <location>
        <begin position="178"/>
        <end position="199"/>
    </location>
</feature>
<comment type="function">
    <text evidence="10">May be an inorganic phosphate cotransporter.</text>
</comment>
<dbReference type="AlphaFoldDB" id="A0A6J0CFP9"/>
<reference evidence="16" key="1">
    <citation type="submission" date="2025-08" db="UniProtKB">
        <authorList>
            <consortium name="RefSeq"/>
        </authorList>
    </citation>
    <scope>IDENTIFICATION</scope>
    <source>
        <tissue evidence="16">Thorax and Abdomen</tissue>
    </source>
</reference>
<dbReference type="GO" id="GO:0016020">
    <property type="term" value="C:membrane"/>
    <property type="evidence" value="ECO:0007669"/>
    <property type="project" value="UniProtKB-SubCell"/>
</dbReference>
<evidence type="ECO:0000256" key="1">
    <source>
        <dbReference type="ARBA" id="ARBA00004141"/>
    </source>
</evidence>
<dbReference type="CDD" id="cd17318">
    <property type="entry name" value="MFS_SLC17"/>
    <property type="match status" value="1"/>
</dbReference>
<dbReference type="FunFam" id="1.20.1250.20:FF:000144">
    <property type="entry name" value="Picot, isoform B"/>
    <property type="match status" value="1"/>
</dbReference>
<dbReference type="Pfam" id="PF07690">
    <property type="entry name" value="MFS_1"/>
    <property type="match status" value="1"/>
</dbReference>
<evidence type="ECO:0000256" key="7">
    <source>
        <dbReference type="ARBA" id="ARBA00023053"/>
    </source>
</evidence>
<keyword evidence="9" id="KW-0406">Ion transport</keyword>
<organism evidence="16">
    <name type="scientific">Neodiprion lecontei</name>
    <name type="common">Redheaded pine sawfly</name>
    <dbReference type="NCBI Taxonomy" id="441921"/>
    <lineage>
        <taxon>Eukaryota</taxon>
        <taxon>Metazoa</taxon>
        <taxon>Ecdysozoa</taxon>
        <taxon>Arthropoda</taxon>
        <taxon>Hexapoda</taxon>
        <taxon>Insecta</taxon>
        <taxon>Pterygota</taxon>
        <taxon>Neoptera</taxon>
        <taxon>Endopterygota</taxon>
        <taxon>Hymenoptera</taxon>
        <taxon>Tenthredinoidea</taxon>
        <taxon>Diprionidae</taxon>
        <taxon>Diprioninae</taxon>
        <taxon>Neodiprion</taxon>
    </lineage>
</organism>
<feature type="transmembrane region" description="Helical" evidence="13">
    <location>
        <begin position="274"/>
        <end position="292"/>
    </location>
</feature>
<feature type="region of interest" description="Disordered" evidence="12">
    <location>
        <begin position="1"/>
        <end position="28"/>
    </location>
</feature>
<evidence type="ECO:0000256" key="3">
    <source>
        <dbReference type="ARBA" id="ARBA00022448"/>
    </source>
</evidence>
<name>A0A6J0CFP9_NEOLC</name>
<feature type="transmembrane region" description="Helical" evidence="13">
    <location>
        <begin position="415"/>
        <end position="432"/>
    </location>
</feature>